<evidence type="ECO:0000313" key="7">
    <source>
        <dbReference type="EMBL" id="CAF4010704.1"/>
    </source>
</evidence>
<gene>
    <name evidence="4" type="ORF">JYZ213_LOCUS8567</name>
    <name evidence="7" type="ORF">OKA104_LOCUS30350</name>
    <name evidence="6" type="ORF">OXD698_LOCUS29754</name>
    <name evidence="5" type="ORF">VCS650_LOCUS25801</name>
</gene>
<evidence type="ECO:0000313" key="6">
    <source>
        <dbReference type="EMBL" id="CAF4005075.1"/>
    </source>
</evidence>
<dbReference type="AlphaFoldDB" id="A0A813X1E3"/>
<name>A0A813X1E3_9BILA</name>
<organism evidence="4 8">
    <name type="scientific">Adineta steineri</name>
    <dbReference type="NCBI Taxonomy" id="433720"/>
    <lineage>
        <taxon>Eukaryota</taxon>
        <taxon>Metazoa</taxon>
        <taxon>Spiralia</taxon>
        <taxon>Gnathifera</taxon>
        <taxon>Rotifera</taxon>
        <taxon>Eurotatoria</taxon>
        <taxon>Bdelloidea</taxon>
        <taxon>Adinetida</taxon>
        <taxon>Adinetidae</taxon>
        <taxon>Adineta</taxon>
    </lineage>
</organism>
<dbReference type="OrthoDB" id="9995286at2759"/>
<feature type="compositionally biased region" description="Polar residues" evidence="1">
    <location>
        <begin position="89"/>
        <end position="110"/>
    </location>
</feature>
<evidence type="ECO:0000256" key="3">
    <source>
        <dbReference type="SAM" id="SignalP"/>
    </source>
</evidence>
<keyword evidence="2" id="KW-0472">Membrane</keyword>
<dbReference type="EMBL" id="CAJOAZ010003397">
    <property type="protein sequence ID" value="CAF4005075.1"/>
    <property type="molecule type" value="Genomic_DNA"/>
</dbReference>
<keyword evidence="2" id="KW-1133">Transmembrane helix</keyword>
<dbReference type="Proteomes" id="UP000663891">
    <property type="component" value="Unassembled WGS sequence"/>
</dbReference>
<dbReference type="Proteomes" id="UP000663844">
    <property type="component" value="Unassembled WGS sequence"/>
</dbReference>
<evidence type="ECO:0000313" key="4">
    <source>
        <dbReference type="EMBL" id="CAF0863589.1"/>
    </source>
</evidence>
<keyword evidence="3" id="KW-0732">Signal</keyword>
<reference evidence="4" key="1">
    <citation type="submission" date="2021-02" db="EMBL/GenBank/DDBJ databases">
        <authorList>
            <person name="Nowell W R."/>
        </authorList>
    </citation>
    <scope>NUCLEOTIDE SEQUENCE</scope>
</reference>
<comment type="caution">
    <text evidence="4">The sequence shown here is derived from an EMBL/GenBank/DDBJ whole genome shotgun (WGS) entry which is preliminary data.</text>
</comment>
<feature type="region of interest" description="Disordered" evidence="1">
    <location>
        <begin position="83"/>
        <end position="110"/>
    </location>
</feature>
<feature type="transmembrane region" description="Helical" evidence="2">
    <location>
        <begin position="41"/>
        <end position="59"/>
    </location>
</feature>
<accession>A0A813X1E3</accession>
<evidence type="ECO:0000313" key="8">
    <source>
        <dbReference type="Proteomes" id="UP000663845"/>
    </source>
</evidence>
<dbReference type="EMBL" id="CAJNON010000336">
    <property type="protein sequence ID" value="CAF1204038.1"/>
    <property type="molecule type" value="Genomic_DNA"/>
</dbReference>
<sequence>MFIALTLVGVLVAWTFGGINSMLNDPTLSIECLGFVFQYGVIVYLLMFISIMVYFVCFFRMAKKAGYFRRCCNNKIYENHQFQPDLPMSNPTQSNIEQNDIANSVPNVQN</sequence>
<feature type="chain" id="PRO_5035598478" evidence="3">
    <location>
        <begin position="22"/>
        <end position="110"/>
    </location>
</feature>
<proteinExistence type="predicted"/>
<dbReference type="Proteomes" id="UP000663881">
    <property type="component" value="Unassembled WGS sequence"/>
</dbReference>
<keyword evidence="2" id="KW-0812">Transmembrane</keyword>
<dbReference type="EMBL" id="CAJNOG010000058">
    <property type="protein sequence ID" value="CAF0863589.1"/>
    <property type="molecule type" value="Genomic_DNA"/>
</dbReference>
<evidence type="ECO:0000256" key="2">
    <source>
        <dbReference type="SAM" id="Phobius"/>
    </source>
</evidence>
<dbReference type="Proteomes" id="UP000663845">
    <property type="component" value="Unassembled WGS sequence"/>
</dbReference>
<evidence type="ECO:0000256" key="1">
    <source>
        <dbReference type="SAM" id="MobiDB-lite"/>
    </source>
</evidence>
<feature type="signal peptide" evidence="3">
    <location>
        <begin position="1"/>
        <end position="21"/>
    </location>
</feature>
<evidence type="ECO:0000313" key="5">
    <source>
        <dbReference type="EMBL" id="CAF1204038.1"/>
    </source>
</evidence>
<dbReference type="EMBL" id="CAJOAY010003235">
    <property type="protein sequence ID" value="CAF4010704.1"/>
    <property type="molecule type" value="Genomic_DNA"/>
</dbReference>
<protein>
    <submittedName>
        <fullName evidence="4">Uncharacterized protein</fullName>
    </submittedName>
</protein>